<accession>L7WCI2</accession>
<dbReference type="PATRIC" id="fig|592029.3.peg.2788"/>
<name>L7WCI2_NONDD</name>
<gene>
    <name evidence="1" type="ordered locus">DDD_2810</name>
</gene>
<protein>
    <submittedName>
        <fullName evidence="1">Uncharacterized protein</fullName>
    </submittedName>
</protein>
<sequence length="51" mass="6108">MVKEKIDYDRVEATSNFDLKFEVVYGFRAYESIRMSQNRFCSSYSAFLYDS</sequence>
<dbReference type="Proteomes" id="UP000011173">
    <property type="component" value="Chromosome"/>
</dbReference>
<reference evidence="1 2" key="1">
    <citation type="journal article" date="2013" name="Genome Biol. Evol.">
        <title>Genomic makeup of the marine flavobacterium Nonlabens (Donghaeana) dokdonensis DSW-6 and identification of a novel class of rhodopsins.</title>
        <authorList>
            <person name="Kwon S.K."/>
            <person name="Kim B.K."/>
            <person name="Song J.Y."/>
            <person name="Kwak M.J."/>
            <person name="Lee C.H."/>
            <person name="Yoon J.H."/>
            <person name="Oh T.K."/>
            <person name="Kim J.F."/>
        </authorList>
    </citation>
    <scope>NUCLEOTIDE SEQUENCE [LARGE SCALE GENOMIC DNA]</scope>
    <source>
        <strain evidence="2">DSM 17205 / KCTC 12402 / DSW-6</strain>
    </source>
</reference>
<dbReference type="EMBL" id="CP001397">
    <property type="protein sequence ID" value="AGC77937.1"/>
    <property type="molecule type" value="Genomic_DNA"/>
</dbReference>
<dbReference type="STRING" id="592029.DDD_2810"/>
<proteinExistence type="predicted"/>
<evidence type="ECO:0000313" key="2">
    <source>
        <dbReference type="Proteomes" id="UP000011173"/>
    </source>
</evidence>
<dbReference type="AlphaFoldDB" id="L7WCI2"/>
<evidence type="ECO:0000313" key="1">
    <source>
        <dbReference type="EMBL" id="AGC77937.1"/>
    </source>
</evidence>
<dbReference type="KEGG" id="ndo:DDD_2810"/>
<organism evidence="1 2">
    <name type="scientific">Nonlabens dokdonensis (strain DSM 17205 / KCTC 12402 / DSW-6)</name>
    <name type="common">Donghaeana dokdonensis</name>
    <dbReference type="NCBI Taxonomy" id="592029"/>
    <lineage>
        <taxon>Bacteria</taxon>
        <taxon>Pseudomonadati</taxon>
        <taxon>Bacteroidota</taxon>
        <taxon>Flavobacteriia</taxon>
        <taxon>Flavobacteriales</taxon>
        <taxon>Flavobacteriaceae</taxon>
        <taxon>Nonlabens</taxon>
    </lineage>
</organism>
<dbReference type="HOGENOM" id="CLU_3101482_0_0_10"/>